<sequence>MPQLKDPGSIAEDVVILIVGDSGGGKSYANRISPGAHCPIHTQEDNPVPGSRGRSLLQGLVAPVYRRDWSG</sequence>
<evidence type="ECO:0000313" key="2">
    <source>
        <dbReference type="Proteomes" id="UP000298030"/>
    </source>
</evidence>
<keyword evidence="2" id="KW-1185">Reference proteome</keyword>
<comment type="caution">
    <text evidence="1">The sequence shown here is derived from an EMBL/GenBank/DDBJ whole genome shotgun (WGS) entry which is preliminary data.</text>
</comment>
<accession>A0A4Y7SFC0</accession>
<dbReference type="Proteomes" id="UP000298030">
    <property type="component" value="Unassembled WGS sequence"/>
</dbReference>
<dbReference type="AlphaFoldDB" id="A0A4Y7SFC0"/>
<proteinExistence type="predicted"/>
<gene>
    <name evidence="1" type="ORF">FA13DRAFT_1743183</name>
</gene>
<protein>
    <submittedName>
        <fullName evidence="1">Uncharacterized protein</fullName>
    </submittedName>
</protein>
<dbReference type="EMBL" id="QPFP01000145">
    <property type="protein sequence ID" value="TEB20302.1"/>
    <property type="molecule type" value="Genomic_DNA"/>
</dbReference>
<evidence type="ECO:0000313" key="1">
    <source>
        <dbReference type="EMBL" id="TEB20302.1"/>
    </source>
</evidence>
<reference evidence="1 2" key="1">
    <citation type="journal article" date="2019" name="Nat. Ecol. Evol.">
        <title>Megaphylogeny resolves global patterns of mushroom evolution.</title>
        <authorList>
            <person name="Varga T."/>
            <person name="Krizsan K."/>
            <person name="Foldi C."/>
            <person name="Dima B."/>
            <person name="Sanchez-Garcia M."/>
            <person name="Sanchez-Ramirez S."/>
            <person name="Szollosi G.J."/>
            <person name="Szarkandi J.G."/>
            <person name="Papp V."/>
            <person name="Albert L."/>
            <person name="Andreopoulos W."/>
            <person name="Angelini C."/>
            <person name="Antonin V."/>
            <person name="Barry K.W."/>
            <person name="Bougher N.L."/>
            <person name="Buchanan P."/>
            <person name="Buyck B."/>
            <person name="Bense V."/>
            <person name="Catcheside P."/>
            <person name="Chovatia M."/>
            <person name="Cooper J."/>
            <person name="Damon W."/>
            <person name="Desjardin D."/>
            <person name="Finy P."/>
            <person name="Geml J."/>
            <person name="Haridas S."/>
            <person name="Hughes K."/>
            <person name="Justo A."/>
            <person name="Karasinski D."/>
            <person name="Kautmanova I."/>
            <person name="Kiss B."/>
            <person name="Kocsube S."/>
            <person name="Kotiranta H."/>
            <person name="LaButti K.M."/>
            <person name="Lechner B.E."/>
            <person name="Liimatainen K."/>
            <person name="Lipzen A."/>
            <person name="Lukacs Z."/>
            <person name="Mihaltcheva S."/>
            <person name="Morgado L.N."/>
            <person name="Niskanen T."/>
            <person name="Noordeloos M.E."/>
            <person name="Ohm R.A."/>
            <person name="Ortiz-Santana B."/>
            <person name="Ovrebo C."/>
            <person name="Racz N."/>
            <person name="Riley R."/>
            <person name="Savchenko A."/>
            <person name="Shiryaev A."/>
            <person name="Soop K."/>
            <person name="Spirin V."/>
            <person name="Szebenyi C."/>
            <person name="Tomsovsky M."/>
            <person name="Tulloss R.E."/>
            <person name="Uehling J."/>
            <person name="Grigoriev I.V."/>
            <person name="Vagvolgyi C."/>
            <person name="Papp T."/>
            <person name="Martin F.M."/>
            <person name="Miettinen O."/>
            <person name="Hibbett D.S."/>
            <person name="Nagy L.G."/>
        </authorList>
    </citation>
    <scope>NUCLEOTIDE SEQUENCE [LARGE SCALE GENOMIC DNA]</scope>
    <source>
        <strain evidence="1 2">FP101781</strain>
    </source>
</reference>
<name>A0A4Y7SFC0_COPMI</name>
<organism evidence="1 2">
    <name type="scientific">Coprinellus micaceus</name>
    <name type="common">Glistening ink-cap mushroom</name>
    <name type="synonym">Coprinus micaceus</name>
    <dbReference type="NCBI Taxonomy" id="71717"/>
    <lineage>
        <taxon>Eukaryota</taxon>
        <taxon>Fungi</taxon>
        <taxon>Dikarya</taxon>
        <taxon>Basidiomycota</taxon>
        <taxon>Agaricomycotina</taxon>
        <taxon>Agaricomycetes</taxon>
        <taxon>Agaricomycetidae</taxon>
        <taxon>Agaricales</taxon>
        <taxon>Agaricineae</taxon>
        <taxon>Psathyrellaceae</taxon>
        <taxon>Coprinellus</taxon>
    </lineage>
</organism>